<dbReference type="InterPro" id="IPR013783">
    <property type="entry name" value="Ig-like_fold"/>
</dbReference>
<name>A0A849ACF1_9ACTN</name>
<dbReference type="InterPro" id="IPR006047">
    <property type="entry name" value="GH13_cat_dom"/>
</dbReference>
<dbReference type="Proteomes" id="UP000562984">
    <property type="component" value="Unassembled WGS sequence"/>
</dbReference>
<dbReference type="InterPro" id="IPR017853">
    <property type="entry name" value="GH"/>
</dbReference>
<dbReference type="GO" id="GO:0004135">
    <property type="term" value="F:amylo-alpha-1,6-glucosidase activity"/>
    <property type="evidence" value="ECO:0007669"/>
    <property type="project" value="InterPro"/>
</dbReference>
<dbReference type="InterPro" id="IPR014756">
    <property type="entry name" value="Ig_E-set"/>
</dbReference>
<gene>
    <name evidence="6" type="primary">glgX</name>
    <name evidence="6" type="ORF">HKD39_02220</name>
</gene>
<dbReference type="CDD" id="cd11326">
    <property type="entry name" value="AmyAc_Glg_debranch"/>
    <property type="match status" value="1"/>
</dbReference>
<feature type="domain" description="Glycosyl hydrolase family 13 catalytic" evidence="5">
    <location>
        <begin position="197"/>
        <end position="598"/>
    </location>
</feature>
<evidence type="ECO:0000313" key="7">
    <source>
        <dbReference type="Proteomes" id="UP000562984"/>
    </source>
</evidence>
<comment type="caution">
    <text evidence="6">The sequence shown here is derived from an EMBL/GenBank/DDBJ whole genome shotgun (WGS) entry which is preliminary data.</text>
</comment>
<keyword evidence="2" id="KW-0378">Hydrolase</keyword>
<protein>
    <submittedName>
        <fullName evidence="6">Glycogen debranching protein GlgX</fullName>
    </submittedName>
</protein>
<proteinExistence type="inferred from homology"/>
<dbReference type="InterPro" id="IPR044505">
    <property type="entry name" value="GlgX_Isoamylase_N_E_set"/>
</dbReference>
<dbReference type="AlphaFoldDB" id="A0A849ACF1"/>
<dbReference type="SUPFAM" id="SSF51445">
    <property type="entry name" value="(Trans)glycosidases"/>
    <property type="match status" value="1"/>
</dbReference>
<evidence type="ECO:0000259" key="5">
    <source>
        <dbReference type="SMART" id="SM00642"/>
    </source>
</evidence>
<dbReference type="RefSeq" id="WP_171198167.1">
    <property type="nucleotide sequence ID" value="NZ_JABEND010000001.1"/>
</dbReference>
<dbReference type="Gene3D" id="2.60.40.10">
    <property type="entry name" value="Immunoglobulins"/>
    <property type="match status" value="1"/>
</dbReference>
<evidence type="ECO:0000256" key="2">
    <source>
        <dbReference type="ARBA" id="ARBA00022801"/>
    </source>
</evidence>
<dbReference type="NCBIfam" id="TIGR02100">
    <property type="entry name" value="glgX_debranch"/>
    <property type="match status" value="1"/>
</dbReference>
<comment type="similarity">
    <text evidence="1">Belongs to the glycosyl hydrolase 13 family.</text>
</comment>
<dbReference type="SUPFAM" id="SSF81296">
    <property type="entry name" value="E set domains"/>
    <property type="match status" value="1"/>
</dbReference>
<dbReference type="Pfam" id="PF00128">
    <property type="entry name" value="Alpha-amylase"/>
    <property type="match status" value="1"/>
</dbReference>
<dbReference type="CDD" id="cd02856">
    <property type="entry name" value="E_set_GDE_Isoamylase_N"/>
    <property type="match status" value="1"/>
</dbReference>
<dbReference type="PANTHER" id="PTHR43002">
    <property type="entry name" value="GLYCOGEN DEBRANCHING ENZYME"/>
    <property type="match status" value="1"/>
</dbReference>
<feature type="compositionally biased region" description="Basic and acidic residues" evidence="4">
    <location>
        <begin position="494"/>
        <end position="511"/>
    </location>
</feature>
<sequence>MLRSSATEPAPEPANDPADDPASRAGRTGVDGGADGPAGALPAVSAFPGRPYPLGATVQDGGTNFAVVADSTGRAGAADAAGSGVQLCLIDADGTERRWAMTDNTRGIWHAFVPGVGPGQRYGYRVAAHDPAKLLLDPYARRVDSTEYDLLAASQPGADTGGKAPLGIVTAPVTELTMRPDRPPRPEIPWEHTVVYEAHVKGMTATHPGIPAQLRGTFAGLAHPATIDYLRELGVTAVELLPVQAAASEPGLVATGRRNYWGYSTLAFFAPDPRFASRPGAELAEFVAMVDALHAAGIEVLLDVVYNHTAEGGPEVPITLSERGFAPGEYYLPPGTDLTGCGNTLNAGTLTTVRLVTDSLRYWADVGVDGFRFDLASVLGRPGGGGFEAGSALLTAIAADPVLAGRKLIAEPWDATAEGYAVGRFGQDWAEWNDKFRDDVRDFWRGQGSIAALARRLTGSQDLFGDGRRPFASVNFVTAHDGFTLRDLVSYNNKHNDANGENNRDGTDNNRSDNNGVEGDTDDPAVLQRRLQQARNLMATLLLATGTPMVTMGDERWRTQRGNNNPYCLDTDVSWMDWAGSAEQHQLQAFFTRTLGLRKNAAALHQGRFFSGAPGGPSLPDPMLPDLMWFGPDGRPMAESDWLDPQRRTLGMWVNGATIAGHGPHGEPLSDDSWLLIINGAEQPTSVTLPDSAYGASYLPVLDTTADDGAPGDPQPLPAGQQLTVAGRTVLLLRVAAAATA</sequence>
<reference evidence="6 7" key="1">
    <citation type="submission" date="2020-05" db="EMBL/GenBank/DDBJ databases">
        <title>Nakamurella sp. DB0629 isolated from air conditioner.</title>
        <authorList>
            <person name="Kim D.H."/>
            <person name="Kim D.-U."/>
        </authorList>
    </citation>
    <scope>NUCLEOTIDE SEQUENCE [LARGE SCALE GENOMIC DNA]</scope>
    <source>
        <strain evidence="6 7">DB0629</strain>
    </source>
</reference>
<dbReference type="EMBL" id="JABEND010000001">
    <property type="protein sequence ID" value="NNG34552.1"/>
    <property type="molecule type" value="Genomic_DNA"/>
</dbReference>
<evidence type="ECO:0000256" key="4">
    <source>
        <dbReference type="SAM" id="MobiDB-lite"/>
    </source>
</evidence>
<dbReference type="InterPro" id="IPR013780">
    <property type="entry name" value="Glyco_hydro_b"/>
</dbReference>
<organism evidence="6 7">
    <name type="scientific">Nakamurella aerolata</name>
    <dbReference type="NCBI Taxonomy" id="1656892"/>
    <lineage>
        <taxon>Bacteria</taxon>
        <taxon>Bacillati</taxon>
        <taxon>Actinomycetota</taxon>
        <taxon>Actinomycetes</taxon>
        <taxon>Nakamurellales</taxon>
        <taxon>Nakamurellaceae</taxon>
        <taxon>Nakamurella</taxon>
    </lineage>
</organism>
<dbReference type="SUPFAM" id="SSF51011">
    <property type="entry name" value="Glycosyl hydrolase domain"/>
    <property type="match status" value="1"/>
</dbReference>
<evidence type="ECO:0000313" key="6">
    <source>
        <dbReference type="EMBL" id="NNG34552.1"/>
    </source>
</evidence>
<dbReference type="GO" id="GO:0005980">
    <property type="term" value="P:glycogen catabolic process"/>
    <property type="evidence" value="ECO:0007669"/>
    <property type="project" value="InterPro"/>
</dbReference>
<dbReference type="InterPro" id="IPR011837">
    <property type="entry name" value="Glycogen_debranch_GlgX"/>
</dbReference>
<dbReference type="Gene3D" id="3.20.20.80">
    <property type="entry name" value="Glycosidases"/>
    <property type="match status" value="1"/>
</dbReference>
<accession>A0A849ACF1</accession>
<feature type="region of interest" description="Disordered" evidence="4">
    <location>
        <begin position="1"/>
        <end position="44"/>
    </location>
</feature>
<feature type="region of interest" description="Disordered" evidence="4">
    <location>
        <begin position="494"/>
        <end position="522"/>
    </location>
</feature>
<feature type="compositionally biased region" description="Low complexity" evidence="4">
    <location>
        <begin position="1"/>
        <end position="16"/>
    </location>
</feature>
<dbReference type="SMART" id="SM00642">
    <property type="entry name" value="Aamy"/>
    <property type="match status" value="1"/>
</dbReference>
<evidence type="ECO:0000256" key="1">
    <source>
        <dbReference type="ARBA" id="ARBA00008061"/>
    </source>
</evidence>
<keyword evidence="7" id="KW-1185">Reference proteome</keyword>
<evidence type="ECO:0000256" key="3">
    <source>
        <dbReference type="ARBA" id="ARBA00023295"/>
    </source>
</evidence>
<dbReference type="Pfam" id="PF02922">
    <property type="entry name" value="CBM_48"/>
    <property type="match status" value="1"/>
</dbReference>
<dbReference type="Gene3D" id="2.60.40.1180">
    <property type="entry name" value="Golgi alpha-mannosidase II"/>
    <property type="match status" value="1"/>
</dbReference>
<keyword evidence="3" id="KW-0326">Glycosidase</keyword>
<dbReference type="InterPro" id="IPR004193">
    <property type="entry name" value="Glyco_hydro_13_N"/>
</dbReference>